<name>A0A0C2XFU9_HEBCY</name>
<feature type="domain" description="DUF7788" evidence="2">
    <location>
        <begin position="543"/>
        <end position="771"/>
    </location>
</feature>
<organism evidence="3 4">
    <name type="scientific">Hebeloma cylindrosporum</name>
    <dbReference type="NCBI Taxonomy" id="76867"/>
    <lineage>
        <taxon>Eukaryota</taxon>
        <taxon>Fungi</taxon>
        <taxon>Dikarya</taxon>
        <taxon>Basidiomycota</taxon>
        <taxon>Agaricomycotina</taxon>
        <taxon>Agaricomycetes</taxon>
        <taxon>Agaricomycetidae</taxon>
        <taxon>Agaricales</taxon>
        <taxon>Agaricineae</taxon>
        <taxon>Hymenogastraceae</taxon>
        <taxon>Hebeloma</taxon>
    </lineage>
</organism>
<dbReference type="InterPro" id="IPR036465">
    <property type="entry name" value="vWFA_dom_sf"/>
</dbReference>
<dbReference type="SUPFAM" id="SSF53300">
    <property type="entry name" value="vWA-like"/>
    <property type="match status" value="1"/>
</dbReference>
<protein>
    <recommendedName>
        <fullName evidence="5">TROVE domain-containing protein</fullName>
    </recommendedName>
</protein>
<dbReference type="OrthoDB" id="1149618at2759"/>
<reference evidence="3 4" key="1">
    <citation type="submission" date="2014-04" db="EMBL/GenBank/DDBJ databases">
        <authorList>
            <consortium name="DOE Joint Genome Institute"/>
            <person name="Kuo A."/>
            <person name="Gay G."/>
            <person name="Dore J."/>
            <person name="Kohler A."/>
            <person name="Nagy L.G."/>
            <person name="Floudas D."/>
            <person name="Copeland A."/>
            <person name="Barry K.W."/>
            <person name="Cichocki N."/>
            <person name="Veneault-Fourrey C."/>
            <person name="LaButti K."/>
            <person name="Lindquist E.A."/>
            <person name="Lipzen A."/>
            <person name="Lundell T."/>
            <person name="Morin E."/>
            <person name="Murat C."/>
            <person name="Sun H."/>
            <person name="Tunlid A."/>
            <person name="Henrissat B."/>
            <person name="Grigoriev I.V."/>
            <person name="Hibbett D.S."/>
            <person name="Martin F."/>
            <person name="Nordberg H.P."/>
            <person name="Cantor M.N."/>
            <person name="Hua S.X."/>
        </authorList>
    </citation>
    <scope>NUCLEOTIDE SEQUENCE [LARGE SCALE GENOMIC DNA]</scope>
    <source>
        <strain evidence="4">h7</strain>
    </source>
</reference>
<dbReference type="InterPro" id="IPR011205">
    <property type="entry name" value="UCP015417_vWA"/>
</dbReference>
<feature type="domain" description="DUF2828" evidence="1">
    <location>
        <begin position="113"/>
        <end position="541"/>
    </location>
</feature>
<dbReference type="PANTHER" id="PTHR31373:SF27">
    <property type="entry name" value="TROVE DOMAIN-CONTAINING PROTEIN"/>
    <property type="match status" value="1"/>
</dbReference>
<dbReference type="PIRSF" id="PIRSF015417">
    <property type="entry name" value="T31B5_30_vWA"/>
    <property type="match status" value="1"/>
</dbReference>
<dbReference type="EMBL" id="KN831802">
    <property type="protein sequence ID" value="KIM36793.1"/>
    <property type="molecule type" value="Genomic_DNA"/>
</dbReference>
<dbReference type="Pfam" id="PF11443">
    <property type="entry name" value="DUF2828"/>
    <property type="match status" value="1"/>
</dbReference>
<gene>
    <name evidence="3" type="ORF">M413DRAFT_448927</name>
</gene>
<sequence length="784" mass="87355">MFGPSAKKTGSILTHRVGAAVNMCHKSHYLGLSSGICGPKFRMASTSNNVAASSRPILLPEIVELHNPNFLDILLPAPARSAQHAMQVNREVSTTSENPMMNALKATSRQTFTANLAPAYNSTLSPILDAFNGLSPYTFGAEVGKYLDSAWKEDSDLTLRLIWNLRSIPDGKGDKELFYRAFGWLYDNHPRTAISNLHLLVEPVSVVPKKKTRVMSHGYWKDLLNILALATVGELSNIQEASKFLHCPRMPFTYGRNKAKSAIGTPASRIAASLQASQKEKVEAAARRQAKAVENQKRLEEKLSEPKFRALYVAVARLFAEQLIKDVQVLLDVDSLMPGEDRIAFLKQISLAGKWAPTPGGSHDRVTNISTAISELIYKSGALIPYPSVLQTPISSQDRAVIIRSFYQRWILTELRRVLACPEPLMSANRWSEIIYTRIPSISMKNNTPHFFKHDQTRFEEYLTSVEERKRSISGATLLPHELVSQVYTLGTSASGYIQESKTKRSKGMQEFKQKLVKTQLRVMEAQWKTLIKNLRASGSIENSIAVCDVSRSMGSLCEKYDKRDVSPILPAISLSLVLAFLAKPPFNGGFITFSAKPSFHQLDLDRSLLDLVTEMGGAHWGMNTDLYAVFVRLLLPLAVKNNIKQEDMIKRLFIFTDMQFDSCSSKRTSAAAWGTNYDAIEKAYKAAGYEVPQIVYWDLSTGEGLRTVEVESDRKGVAMMNGFSPAMLKVFMGEEDEPMEWESVNEEGESVTVVEKAEDAFNPVNVMKKALMTHSFDGLVVVD</sequence>
<evidence type="ECO:0000259" key="2">
    <source>
        <dbReference type="Pfam" id="PF25043"/>
    </source>
</evidence>
<evidence type="ECO:0000313" key="3">
    <source>
        <dbReference type="EMBL" id="KIM36793.1"/>
    </source>
</evidence>
<dbReference type="PANTHER" id="PTHR31373">
    <property type="entry name" value="OS06G0652100 PROTEIN"/>
    <property type="match status" value="1"/>
</dbReference>
<accession>A0A0C2XFU9</accession>
<dbReference type="InterPro" id="IPR058580">
    <property type="entry name" value="DUF2828"/>
</dbReference>
<dbReference type="Pfam" id="PF25043">
    <property type="entry name" value="DUF7788"/>
    <property type="match status" value="1"/>
</dbReference>
<evidence type="ECO:0008006" key="5">
    <source>
        <dbReference type="Google" id="ProtNLM"/>
    </source>
</evidence>
<evidence type="ECO:0000313" key="4">
    <source>
        <dbReference type="Proteomes" id="UP000053424"/>
    </source>
</evidence>
<evidence type="ECO:0000259" key="1">
    <source>
        <dbReference type="Pfam" id="PF11443"/>
    </source>
</evidence>
<reference evidence="4" key="2">
    <citation type="submission" date="2015-01" db="EMBL/GenBank/DDBJ databases">
        <title>Evolutionary Origins and Diversification of the Mycorrhizal Mutualists.</title>
        <authorList>
            <consortium name="DOE Joint Genome Institute"/>
            <consortium name="Mycorrhizal Genomics Consortium"/>
            <person name="Kohler A."/>
            <person name="Kuo A."/>
            <person name="Nagy L.G."/>
            <person name="Floudas D."/>
            <person name="Copeland A."/>
            <person name="Barry K.W."/>
            <person name="Cichocki N."/>
            <person name="Veneault-Fourrey C."/>
            <person name="LaButti K."/>
            <person name="Lindquist E.A."/>
            <person name="Lipzen A."/>
            <person name="Lundell T."/>
            <person name="Morin E."/>
            <person name="Murat C."/>
            <person name="Riley R."/>
            <person name="Ohm R."/>
            <person name="Sun H."/>
            <person name="Tunlid A."/>
            <person name="Henrissat B."/>
            <person name="Grigoriev I.V."/>
            <person name="Hibbett D.S."/>
            <person name="Martin F."/>
        </authorList>
    </citation>
    <scope>NUCLEOTIDE SEQUENCE [LARGE SCALE GENOMIC DNA]</scope>
    <source>
        <strain evidence="4">h7</strain>
    </source>
</reference>
<dbReference type="Gene3D" id="3.40.50.410">
    <property type="entry name" value="von Willebrand factor, type A domain"/>
    <property type="match status" value="1"/>
</dbReference>
<dbReference type="AlphaFoldDB" id="A0A0C2XFU9"/>
<dbReference type="HOGENOM" id="CLU_011744_0_0_1"/>
<dbReference type="Proteomes" id="UP000053424">
    <property type="component" value="Unassembled WGS sequence"/>
</dbReference>
<proteinExistence type="predicted"/>
<keyword evidence="4" id="KW-1185">Reference proteome</keyword>
<dbReference type="InterPro" id="IPR056690">
    <property type="entry name" value="DUF7788"/>
</dbReference>